<sequence length="340" mass="35740">MAIVLASAAAASLYLYNHDEGRSSEQTTTDAYVTTDSTFVAPKVAGNISSVLVEDNETVHKGQLLAVIDDRDFAVALASAKADVENAQADVARLEASAIQQHSLIQQANAAIVGDIASVNFAAANSRRYLNLVKDGSGTIQEQQQAESALQIASARQSQDIAARDAAQHQLNVLLAQERQAAATVEKAKAALHAAELNLSYTRIVAPIDGIVGQRTVRTGAYVHVGAPLLAVVPLQQAYVEANFRETQLRHVQPGQAVTIKIDMLSGTVIHGHVNSLAPASGIAFSPIAPDNATGNFTKVVQRLPVKISIDPGQPAASRLRVGMSVVPTVHIDSASAART</sequence>
<comment type="caution">
    <text evidence="3">The sequence shown here is derived from an EMBL/GenBank/DDBJ whole genome shotgun (WGS) entry which is preliminary data.</text>
</comment>
<dbReference type="Gene3D" id="2.40.30.170">
    <property type="match status" value="1"/>
</dbReference>
<dbReference type="Pfam" id="PF25963">
    <property type="entry name" value="Beta-barrel_AAEA"/>
    <property type="match status" value="1"/>
</dbReference>
<dbReference type="Gene3D" id="2.40.50.100">
    <property type="match status" value="1"/>
</dbReference>
<dbReference type="PANTHER" id="PTHR30386">
    <property type="entry name" value="MEMBRANE FUSION SUBUNIT OF EMRAB-TOLC MULTIDRUG EFFLUX PUMP"/>
    <property type="match status" value="1"/>
</dbReference>
<dbReference type="InterPro" id="IPR058625">
    <property type="entry name" value="MdtA-like_BSH"/>
</dbReference>
<feature type="domain" description="Multidrug resistance protein MdtA-like barrel-sandwich hybrid" evidence="1">
    <location>
        <begin position="40"/>
        <end position="233"/>
    </location>
</feature>
<dbReference type="InterPro" id="IPR050739">
    <property type="entry name" value="MFP"/>
</dbReference>
<dbReference type="Proteomes" id="UP001055111">
    <property type="component" value="Unassembled WGS sequence"/>
</dbReference>
<feature type="domain" description="p-hydroxybenzoic acid efflux pump subunit AaeA-like beta-barrel" evidence="2">
    <location>
        <begin position="239"/>
        <end position="326"/>
    </location>
</feature>
<dbReference type="Gene3D" id="1.10.287.470">
    <property type="entry name" value="Helix hairpin bin"/>
    <property type="match status" value="1"/>
</dbReference>
<proteinExistence type="predicted"/>
<dbReference type="PANTHER" id="PTHR30386:SF24">
    <property type="entry name" value="MULTIDRUG RESISTANCE EFFLUX PUMP"/>
    <property type="match status" value="1"/>
</dbReference>
<evidence type="ECO:0000259" key="1">
    <source>
        <dbReference type="Pfam" id="PF25917"/>
    </source>
</evidence>
<reference evidence="3" key="1">
    <citation type="submission" date="2022-09" db="EMBL/GenBank/DDBJ databases">
        <title>Isolation and characterization of 3-chlorobenzoate degrading bacteria from soils in Shizuoka.</title>
        <authorList>
            <person name="Ifat A."/>
            <person name="Ogawa N."/>
            <person name="Kimbara K."/>
            <person name="Moriuchi R."/>
            <person name="Dohra H."/>
            <person name="Shintani M."/>
        </authorList>
    </citation>
    <scope>NUCLEOTIDE SEQUENCE</scope>
    <source>
        <strain evidence="3">19CS4-2</strain>
    </source>
</reference>
<dbReference type="AlphaFoldDB" id="A0AA37IBK2"/>
<gene>
    <name evidence="3" type="ORF">CBA19CS42_13775</name>
</gene>
<evidence type="ECO:0000313" key="4">
    <source>
        <dbReference type="Proteomes" id="UP001055111"/>
    </source>
</evidence>
<evidence type="ECO:0000313" key="3">
    <source>
        <dbReference type="EMBL" id="GJH25593.1"/>
    </source>
</evidence>
<accession>A0AA37IBK2</accession>
<dbReference type="GO" id="GO:0055085">
    <property type="term" value="P:transmembrane transport"/>
    <property type="evidence" value="ECO:0007669"/>
    <property type="project" value="InterPro"/>
</dbReference>
<dbReference type="RefSeq" id="WP_238212199.1">
    <property type="nucleotide sequence ID" value="NZ_BPUS01000004.1"/>
</dbReference>
<dbReference type="SUPFAM" id="SSF111369">
    <property type="entry name" value="HlyD-like secretion proteins"/>
    <property type="match status" value="2"/>
</dbReference>
<dbReference type="InterPro" id="IPR058634">
    <property type="entry name" value="AaeA-lik-b-barrel"/>
</dbReference>
<dbReference type="Pfam" id="PF25917">
    <property type="entry name" value="BSH_RND"/>
    <property type="match status" value="1"/>
</dbReference>
<protein>
    <submittedName>
        <fullName evidence="3">HlyD family secretion protein</fullName>
    </submittedName>
</protein>
<evidence type="ECO:0000259" key="2">
    <source>
        <dbReference type="Pfam" id="PF25963"/>
    </source>
</evidence>
<name>A0AA37IBK2_9BURK</name>
<organism evidence="3 4">
    <name type="scientific">Caballeronia novacaledonica</name>
    <dbReference type="NCBI Taxonomy" id="1544861"/>
    <lineage>
        <taxon>Bacteria</taxon>
        <taxon>Pseudomonadati</taxon>
        <taxon>Pseudomonadota</taxon>
        <taxon>Betaproteobacteria</taxon>
        <taxon>Burkholderiales</taxon>
        <taxon>Burkholderiaceae</taxon>
        <taxon>Caballeronia</taxon>
    </lineage>
</organism>
<dbReference type="EMBL" id="BPUS01000004">
    <property type="protein sequence ID" value="GJH25593.1"/>
    <property type="molecule type" value="Genomic_DNA"/>
</dbReference>